<proteinExistence type="predicted"/>
<accession>A0AAV4TWK2</accession>
<dbReference type="EMBL" id="BPLQ01010477">
    <property type="protein sequence ID" value="GIY50938.1"/>
    <property type="molecule type" value="Genomic_DNA"/>
</dbReference>
<organism evidence="1 2">
    <name type="scientific">Caerostris darwini</name>
    <dbReference type="NCBI Taxonomy" id="1538125"/>
    <lineage>
        <taxon>Eukaryota</taxon>
        <taxon>Metazoa</taxon>
        <taxon>Ecdysozoa</taxon>
        <taxon>Arthropoda</taxon>
        <taxon>Chelicerata</taxon>
        <taxon>Arachnida</taxon>
        <taxon>Araneae</taxon>
        <taxon>Araneomorphae</taxon>
        <taxon>Entelegynae</taxon>
        <taxon>Araneoidea</taxon>
        <taxon>Araneidae</taxon>
        <taxon>Caerostris</taxon>
    </lineage>
</organism>
<keyword evidence="2" id="KW-1185">Reference proteome</keyword>
<name>A0AAV4TWK2_9ARAC</name>
<dbReference type="Proteomes" id="UP001054837">
    <property type="component" value="Unassembled WGS sequence"/>
</dbReference>
<evidence type="ECO:0000313" key="2">
    <source>
        <dbReference type="Proteomes" id="UP001054837"/>
    </source>
</evidence>
<protein>
    <submittedName>
        <fullName evidence="1">Uncharacterized protein</fullName>
    </submittedName>
</protein>
<evidence type="ECO:0000313" key="1">
    <source>
        <dbReference type="EMBL" id="GIY50938.1"/>
    </source>
</evidence>
<reference evidence="1 2" key="1">
    <citation type="submission" date="2021-06" db="EMBL/GenBank/DDBJ databases">
        <title>Caerostris darwini draft genome.</title>
        <authorList>
            <person name="Kono N."/>
            <person name="Arakawa K."/>
        </authorList>
    </citation>
    <scope>NUCLEOTIDE SEQUENCE [LARGE SCALE GENOMIC DNA]</scope>
</reference>
<gene>
    <name evidence="1" type="ORF">CDAR_211991</name>
</gene>
<comment type="caution">
    <text evidence="1">The sequence shown here is derived from an EMBL/GenBank/DDBJ whole genome shotgun (WGS) entry which is preliminary data.</text>
</comment>
<dbReference type="AlphaFoldDB" id="A0AAV4TWK2"/>
<sequence length="95" mass="10512">MSRSVSLSCPCGGCLQIRWRMLILGEEKPVPGITNLQENQFLPLQLKEKQRVLNALGGDGVPDMSRSVSLSCPGGGCLQIRWRMLILGEENQFPE</sequence>